<accession>A0A8J2LTK9</accession>
<dbReference type="GO" id="GO:0007005">
    <property type="term" value="P:mitochondrion organization"/>
    <property type="evidence" value="ECO:0007669"/>
    <property type="project" value="InterPro"/>
</dbReference>
<dbReference type="OrthoDB" id="1106148at2759"/>
<dbReference type="Proteomes" id="UP000708208">
    <property type="component" value="Unassembled WGS sequence"/>
</dbReference>
<dbReference type="PANTHER" id="PTHR13523:SF2">
    <property type="entry name" value="COILED-COIL-HELIX-COILED-COIL-HELIX DOMAIN CONTAINING 2, ISOFORM A-RELATED"/>
    <property type="match status" value="1"/>
</dbReference>
<dbReference type="GO" id="GO:0005739">
    <property type="term" value="C:mitochondrion"/>
    <property type="evidence" value="ECO:0007669"/>
    <property type="project" value="TreeGrafter"/>
</dbReference>
<keyword evidence="3" id="KW-1185">Reference proteome</keyword>
<proteinExistence type="predicted"/>
<organism evidence="2 3">
    <name type="scientific">Allacma fusca</name>
    <dbReference type="NCBI Taxonomy" id="39272"/>
    <lineage>
        <taxon>Eukaryota</taxon>
        <taxon>Metazoa</taxon>
        <taxon>Ecdysozoa</taxon>
        <taxon>Arthropoda</taxon>
        <taxon>Hexapoda</taxon>
        <taxon>Collembola</taxon>
        <taxon>Symphypleona</taxon>
        <taxon>Sminthuridae</taxon>
        <taxon>Allacma</taxon>
    </lineage>
</organism>
<name>A0A8J2LTK9_9HEXA</name>
<comment type="caution">
    <text evidence="2">The sequence shown here is derived from an EMBL/GenBank/DDBJ whole genome shotgun (WGS) entry which is preliminary data.</text>
</comment>
<feature type="compositionally biased region" description="Low complexity" evidence="1">
    <location>
        <begin position="11"/>
        <end position="20"/>
    </location>
</feature>
<evidence type="ECO:0000256" key="1">
    <source>
        <dbReference type="SAM" id="MobiDB-lite"/>
    </source>
</evidence>
<dbReference type="PANTHER" id="PTHR13523">
    <property type="entry name" value="COILED-COIL-HELIX-COILED-COIL-HELIX DOMAIN CONTAINING 2/NUR77"/>
    <property type="match status" value="1"/>
</dbReference>
<sequence length="122" mass="12966">MPRSGSRSRSKSGSSSPSRSHVPATVPPKKPQQGPGLGKQAAAVAGGVVAGNMLSAALFGPRVIETDGSRKEVEDPCAKELFNFVECANNTSDMRDCEGLNEVLKQCRKKYGNALKFNQSQE</sequence>
<evidence type="ECO:0008006" key="4">
    <source>
        <dbReference type="Google" id="ProtNLM"/>
    </source>
</evidence>
<feature type="region of interest" description="Disordered" evidence="1">
    <location>
        <begin position="1"/>
        <end position="42"/>
    </location>
</feature>
<dbReference type="InterPro" id="IPR055304">
    <property type="entry name" value="CHCHD2/10-like"/>
</dbReference>
<evidence type="ECO:0000313" key="3">
    <source>
        <dbReference type="Proteomes" id="UP000708208"/>
    </source>
</evidence>
<dbReference type="PROSITE" id="PS51808">
    <property type="entry name" value="CHCH"/>
    <property type="match status" value="1"/>
</dbReference>
<evidence type="ECO:0000313" key="2">
    <source>
        <dbReference type="EMBL" id="CAG7837848.1"/>
    </source>
</evidence>
<dbReference type="EMBL" id="CAJVCH010571558">
    <property type="protein sequence ID" value="CAG7837848.1"/>
    <property type="molecule type" value="Genomic_DNA"/>
</dbReference>
<dbReference type="GO" id="GO:0005634">
    <property type="term" value="C:nucleus"/>
    <property type="evidence" value="ECO:0007669"/>
    <property type="project" value="TreeGrafter"/>
</dbReference>
<feature type="compositionally biased region" description="Low complexity" evidence="1">
    <location>
        <begin position="31"/>
        <end position="42"/>
    </location>
</feature>
<reference evidence="2" key="1">
    <citation type="submission" date="2021-06" db="EMBL/GenBank/DDBJ databases">
        <authorList>
            <person name="Hodson N. C."/>
            <person name="Mongue J. A."/>
            <person name="Jaron S. K."/>
        </authorList>
    </citation>
    <scope>NUCLEOTIDE SEQUENCE</scope>
</reference>
<feature type="compositionally biased region" description="Basic residues" evidence="1">
    <location>
        <begin position="1"/>
        <end position="10"/>
    </location>
</feature>
<protein>
    <recommendedName>
        <fullName evidence="4">CHCH domain-containing protein</fullName>
    </recommendedName>
</protein>
<gene>
    <name evidence="2" type="ORF">AFUS01_LOCUS46893</name>
</gene>
<dbReference type="AlphaFoldDB" id="A0A8J2LTK9"/>